<evidence type="ECO:0000256" key="1">
    <source>
        <dbReference type="ARBA" id="ARBA00022664"/>
    </source>
</evidence>
<protein>
    <recommendedName>
        <fullName evidence="3">PWI domain-containing protein</fullName>
    </recommendedName>
</protein>
<feature type="region of interest" description="Disordered" evidence="2">
    <location>
        <begin position="150"/>
        <end position="438"/>
    </location>
</feature>
<sequence>MADRTDARFKDKEAASIKATKFPAHFGERVDLRKVNISVLRPWIAKRLIELMRVEDDVVVEYVYSMLEDKDKPLPDPKKMQVNLVGFMDKYGAAAFMDELWKLLLSAQATVGGVPAEFIEAKKKEIEAARAGNAASGDLDGQMRARADALAERDGGRGGYGRDSGRGWEPRGGRDRGERGYGGGGDRGWEPRRGGWGGGGGGGYGRERDSGWAGRGGQRDDAFAQRYSGYERDSGYGHRDYGRGRDRERSPPRRRSPSPRRREEPPPRSSPRRRSDVPVKREHSPIGRDESGRREREHTPPRRARDDSPPRRARDDTPPRRARDDTPPHRTRDDTPPRHAGNDTRPGRTRDDSRRQRENSTPPRRGGGEDDTPPRGATRNDDTPPARATRKDCTPPGRGRDSSSLGREPEAELAHSRSPEKRAEKKKKEDPLAKSRWA</sequence>
<dbReference type="PROSITE" id="PS51025">
    <property type="entry name" value="PWI"/>
    <property type="match status" value="1"/>
</dbReference>
<feature type="compositionally biased region" description="Basic and acidic residues" evidence="2">
    <location>
        <begin position="378"/>
        <end position="438"/>
    </location>
</feature>
<dbReference type="InterPro" id="IPR052225">
    <property type="entry name" value="Ser/Arg_repetitive_matrix"/>
</dbReference>
<dbReference type="SMART" id="SM00311">
    <property type="entry name" value="PWI"/>
    <property type="match status" value="1"/>
</dbReference>
<dbReference type="SUPFAM" id="SSF101233">
    <property type="entry name" value="PWI domain"/>
    <property type="match status" value="1"/>
</dbReference>
<organism evidence="4 5">
    <name type="scientific">Cutaneotrichosporon spelunceum</name>
    <dbReference type="NCBI Taxonomy" id="1672016"/>
    <lineage>
        <taxon>Eukaryota</taxon>
        <taxon>Fungi</taxon>
        <taxon>Dikarya</taxon>
        <taxon>Basidiomycota</taxon>
        <taxon>Agaricomycotina</taxon>
        <taxon>Tremellomycetes</taxon>
        <taxon>Trichosporonales</taxon>
        <taxon>Trichosporonaceae</taxon>
        <taxon>Cutaneotrichosporon</taxon>
    </lineage>
</organism>
<feature type="compositionally biased region" description="Basic and acidic residues" evidence="2">
    <location>
        <begin position="273"/>
        <end position="358"/>
    </location>
</feature>
<keyword evidence="5" id="KW-1185">Reference proteome</keyword>
<feature type="compositionally biased region" description="Gly residues" evidence="2">
    <location>
        <begin position="194"/>
        <end position="204"/>
    </location>
</feature>
<keyword evidence="1" id="KW-0507">mRNA processing</keyword>
<dbReference type="PANTHER" id="PTHR23148">
    <property type="entry name" value="SERINE/ARGININE REGULATED NUCLEAR MATRIX PROTEIN"/>
    <property type="match status" value="1"/>
</dbReference>
<feature type="compositionally biased region" description="Basic and acidic residues" evidence="2">
    <location>
        <begin position="163"/>
        <end position="179"/>
    </location>
</feature>
<dbReference type="GO" id="GO:0005681">
    <property type="term" value="C:spliceosomal complex"/>
    <property type="evidence" value="ECO:0007669"/>
    <property type="project" value="TreeGrafter"/>
</dbReference>
<dbReference type="GO" id="GO:0006397">
    <property type="term" value="P:mRNA processing"/>
    <property type="evidence" value="ECO:0007669"/>
    <property type="project" value="UniProtKB-KW"/>
</dbReference>
<reference evidence="4" key="2">
    <citation type="submission" date="2023-06" db="EMBL/GenBank/DDBJ databases">
        <authorList>
            <person name="Kobayashi Y."/>
            <person name="Kayamori A."/>
            <person name="Aoki K."/>
            <person name="Shiwa Y."/>
            <person name="Fujita N."/>
            <person name="Sugita T."/>
            <person name="Iwasaki W."/>
            <person name="Tanaka N."/>
            <person name="Takashima M."/>
        </authorList>
    </citation>
    <scope>NUCLEOTIDE SEQUENCE</scope>
    <source>
        <strain evidence="4">HIS016</strain>
    </source>
</reference>
<evidence type="ECO:0000259" key="3">
    <source>
        <dbReference type="PROSITE" id="PS51025"/>
    </source>
</evidence>
<dbReference type="EMBL" id="BTCM01000002">
    <property type="protein sequence ID" value="GMK55292.1"/>
    <property type="molecule type" value="Genomic_DNA"/>
</dbReference>
<accession>A0AAD3TR27</accession>
<dbReference type="InterPro" id="IPR002483">
    <property type="entry name" value="PWI_dom"/>
</dbReference>
<reference evidence="4" key="1">
    <citation type="journal article" date="2023" name="BMC Genomics">
        <title>Chromosome-level genome assemblies of Cutaneotrichosporon spp. (Trichosporonales, Basidiomycota) reveal imbalanced evolution between nucleotide sequences and chromosome synteny.</title>
        <authorList>
            <person name="Kobayashi Y."/>
            <person name="Kayamori A."/>
            <person name="Aoki K."/>
            <person name="Shiwa Y."/>
            <person name="Matsutani M."/>
            <person name="Fujita N."/>
            <person name="Sugita T."/>
            <person name="Iwasaki W."/>
            <person name="Tanaka N."/>
            <person name="Takashima M."/>
        </authorList>
    </citation>
    <scope>NUCLEOTIDE SEQUENCE</scope>
    <source>
        <strain evidence="4">HIS016</strain>
    </source>
</reference>
<evidence type="ECO:0000313" key="5">
    <source>
        <dbReference type="Proteomes" id="UP001222932"/>
    </source>
</evidence>
<dbReference type="Gene3D" id="1.20.1390.10">
    <property type="entry name" value="PWI domain"/>
    <property type="match status" value="1"/>
</dbReference>
<dbReference type="Pfam" id="PF01480">
    <property type="entry name" value="PWI"/>
    <property type="match status" value="1"/>
</dbReference>
<dbReference type="AlphaFoldDB" id="A0AAD3TR27"/>
<dbReference type="PANTHER" id="PTHR23148:SF0">
    <property type="entry name" value="SERINE_ARGININE REPETITIVE MATRIX PROTEIN 1"/>
    <property type="match status" value="1"/>
</dbReference>
<evidence type="ECO:0000256" key="2">
    <source>
        <dbReference type="SAM" id="MobiDB-lite"/>
    </source>
</evidence>
<evidence type="ECO:0000313" key="4">
    <source>
        <dbReference type="EMBL" id="GMK55292.1"/>
    </source>
</evidence>
<proteinExistence type="predicted"/>
<name>A0AAD3TR27_9TREE</name>
<comment type="caution">
    <text evidence="4">The sequence shown here is derived from an EMBL/GenBank/DDBJ whole genome shotgun (WGS) entry which is preliminary data.</text>
</comment>
<feature type="compositionally biased region" description="Basic and acidic residues" evidence="2">
    <location>
        <begin position="217"/>
        <end position="251"/>
    </location>
</feature>
<dbReference type="GO" id="GO:0048024">
    <property type="term" value="P:regulation of mRNA splicing, via spliceosome"/>
    <property type="evidence" value="ECO:0007669"/>
    <property type="project" value="TreeGrafter"/>
</dbReference>
<gene>
    <name evidence="4" type="ORF">CspeluHIS016_0203480</name>
</gene>
<dbReference type="Proteomes" id="UP001222932">
    <property type="component" value="Unassembled WGS sequence"/>
</dbReference>
<dbReference type="InterPro" id="IPR036483">
    <property type="entry name" value="PWI_dom_sf"/>
</dbReference>
<dbReference type="GO" id="GO:0003723">
    <property type="term" value="F:RNA binding"/>
    <property type="evidence" value="ECO:0007669"/>
    <property type="project" value="TreeGrafter"/>
</dbReference>
<feature type="domain" description="PWI" evidence="3">
    <location>
        <begin position="19"/>
        <end position="121"/>
    </location>
</feature>